<evidence type="ECO:0000256" key="1">
    <source>
        <dbReference type="SAM" id="MobiDB-lite"/>
    </source>
</evidence>
<feature type="compositionally biased region" description="Basic residues" evidence="1">
    <location>
        <begin position="135"/>
        <end position="146"/>
    </location>
</feature>
<comment type="caution">
    <text evidence="2">The sequence shown here is derived from an EMBL/GenBank/DDBJ whole genome shotgun (WGS) entry which is preliminary data.</text>
</comment>
<dbReference type="AlphaFoldDB" id="A0AB38M2V7"/>
<name>A0AB38M2V7_AURPU</name>
<proteinExistence type="predicted"/>
<dbReference type="EMBL" id="QZBJ01000020">
    <property type="protein sequence ID" value="THY75619.1"/>
    <property type="molecule type" value="Genomic_DNA"/>
</dbReference>
<organism evidence="2 3">
    <name type="scientific">Aureobasidium pullulans</name>
    <name type="common">Black yeast</name>
    <name type="synonym">Pullularia pullulans</name>
    <dbReference type="NCBI Taxonomy" id="5580"/>
    <lineage>
        <taxon>Eukaryota</taxon>
        <taxon>Fungi</taxon>
        <taxon>Dikarya</taxon>
        <taxon>Ascomycota</taxon>
        <taxon>Pezizomycotina</taxon>
        <taxon>Dothideomycetes</taxon>
        <taxon>Dothideomycetidae</taxon>
        <taxon>Dothideales</taxon>
        <taxon>Saccotheciaceae</taxon>
        <taxon>Aureobasidium</taxon>
    </lineage>
</organism>
<accession>A0AB38M2V7</accession>
<feature type="compositionally biased region" description="Basic and acidic residues" evidence="1">
    <location>
        <begin position="179"/>
        <end position="190"/>
    </location>
</feature>
<evidence type="ECO:0000313" key="2">
    <source>
        <dbReference type="EMBL" id="THY75619.1"/>
    </source>
</evidence>
<dbReference type="Proteomes" id="UP000305064">
    <property type="component" value="Unassembled WGS sequence"/>
</dbReference>
<evidence type="ECO:0000313" key="3">
    <source>
        <dbReference type="Proteomes" id="UP000305064"/>
    </source>
</evidence>
<feature type="region of interest" description="Disordered" evidence="1">
    <location>
        <begin position="135"/>
        <end position="207"/>
    </location>
</feature>
<sequence>MSLKAYWVLKNALTIHMVYAKTTEVRLIVNDNTVFASCVQENTGSLSITVAHGYVNISTPTSQTSIFTQPETISISTCSNLATVPLSAPSLQIEGTQQSMPFNSAPLALDTLAGHVRSDLCTCVAGKKCPRHLRVAQEKRRRRRERRQQQEPPVGNVEKDTDPKHTNTVKQCMKKSRKRAEASEGFDRVVHGHRQSTSSRIVKAEPESDLNTWTSDLSDKQDITPRAVDVRHIQHNTHVPEYMIGLPTHVPGEDIWAVNDSPPTGREIKCEVQSDTTPPDASIESSLSDVRGKQLNSSSSGHIIPGFSLFTSSGEWDPPQIKIERMEDIFHR</sequence>
<reference evidence="2 3" key="1">
    <citation type="submission" date="2018-10" db="EMBL/GenBank/DDBJ databases">
        <title>Fifty Aureobasidium pullulans genomes reveal a recombining polyextremotolerant generalist.</title>
        <authorList>
            <person name="Gostincar C."/>
            <person name="Turk M."/>
            <person name="Zajc J."/>
            <person name="Gunde-Cimerman N."/>
        </authorList>
    </citation>
    <scope>NUCLEOTIDE SEQUENCE [LARGE SCALE GENOMIC DNA]</scope>
    <source>
        <strain evidence="2 3">EXF-4256</strain>
    </source>
</reference>
<gene>
    <name evidence="2" type="ORF">D6C94_03773</name>
</gene>
<protein>
    <submittedName>
        <fullName evidence="2">Uncharacterized protein</fullName>
    </submittedName>
</protein>